<gene>
    <name evidence="1" type="ORF">UFOPK3401_00959</name>
</gene>
<dbReference type="PROSITE" id="PS51257">
    <property type="entry name" value="PROKAR_LIPOPROTEIN"/>
    <property type="match status" value="1"/>
</dbReference>
<evidence type="ECO:0000313" key="1">
    <source>
        <dbReference type="EMBL" id="CAB4873825.1"/>
    </source>
</evidence>
<protein>
    <submittedName>
        <fullName evidence="1">Unannotated protein</fullName>
    </submittedName>
</protein>
<dbReference type="AlphaFoldDB" id="A0A6J7DXS7"/>
<sequence length="228" mass="24063">MSRSLRKLGLAAVLVTTLCVLAGCGSGANKANGIEKLDAVPAFLKSVDATRAAGDIEVTGRLPINGVRTTVVSRFQGDVADATLTSSAGTVQVVRSGSDIYVKAGTKFWSKFVPAAQAKSLNGKWTKSNIEGSLRSFKTFVDKDTFFRASGNIKKGAAVTVDGRTLLPITDPKDNTNSSWFIGTTGKPLLYRARIGANANYVFVYDKGGVIALPPDAIDASTFQLPIQ</sequence>
<accession>A0A6J7DXS7</accession>
<proteinExistence type="predicted"/>
<name>A0A6J7DXS7_9ZZZZ</name>
<organism evidence="1">
    <name type="scientific">freshwater metagenome</name>
    <dbReference type="NCBI Taxonomy" id="449393"/>
    <lineage>
        <taxon>unclassified sequences</taxon>
        <taxon>metagenomes</taxon>
        <taxon>ecological metagenomes</taxon>
    </lineage>
</organism>
<reference evidence="1" key="1">
    <citation type="submission" date="2020-05" db="EMBL/GenBank/DDBJ databases">
        <authorList>
            <person name="Chiriac C."/>
            <person name="Salcher M."/>
            <person name="Ghai R."/>
            <person name="Kavagutti S V."/>
        </authorList>
    </citation>
    <scope>NUCLEOTIDE SEQUENCE</scope>
</reference>
<dbReference type="EMBL" id="CAFBLM010000041">
    <property type="protein sequence ID" value="CAB4873825.1"/>
    <property type="molecule type" value="Genomic_DNA"/>
</dbReference>